<feature type="transmembrane region" description="Helical" evidence="1">
    <location>
        <begin position="72"/>
        <end position="94"/>
    </location>
</feature>
<organism evidence="3 4">
    <name type="scientific">Fulvivirga sedimenti</name>
    <dbReference type="NCBI Taxonomy" id="2879465"/>
    <lineage>
        <taxon>Bacteria</taxon>
        <taxon>Pseudomonadati</taxon>
        <taxon>Bacteroidota</taxon>
        <taxon>Cytophagia</taxon>
        <taxon>Cytophagales</taxon>
        <taxon>Fulvivirgaceae</taxon>
        <taxon>Fulvivirga</taxon>
    </lineage>
</organism>
<feature type="domain" description="VanZ-like" evidence="2">
    <location>
        <begin position="43"/>
        <end position="120"/>
    </location>
</feature>
<dbReference type="Pfam" id="PF04892">
    <property type="entry name" value="VanZ"/>
    <property type="match status" value="1"/>
</dbReference>
<dbReference type="NCBIfam" id="NF037970">
    <property type="entry name" value="vanZ_1"/>
    <property type="match status" value="1"/>
</dbReference>
<dbReference type="RefSeq" id="WP_225698937.1">
    <property type="nucleotide sequence ID" value="NZ_JAIXNE010000005.1"/>
</dbReference>
<keyword evidence="4" id="KW-1185">Reference proteome</keyword>
<evidence type="ECO:0000313" key="3">
    <source>
        <dbReference type="EMBL" id="MCA6078079.1"/>
    </source>
</evidence>
<name>A0A9X1L0S1_9BACT</name>
<feature type="transmembrane region" description="Helical" evidence="1">
    <location>
        <begin position="43"/>
        <end position="60"/>
    </location>
</feature>
<dbReference type="EMBL" id="JAIXNE010000005">
    <property type="protein sequence ID" value="MCA6078079.1"/>
    <property type="molecule type" value="Genomic_DNA"/>
</dbReference>
<accession>A0A9X1L0S1</accession>
<keyword evidence="1" id="KW-1133">Transmembrane helix</keyword>
<dbReference type="PANTHER" id="PTHR28008:SF1">
    <property type="entry name" value="DOMAIN PROTEIN, PUTATIVE (AFU_ORTHOLOGUE AFUA_3G10980)-RELATED"/>
    <property type="match status" value="1"/>
</dbReference>
<evidence type="ECO:0000313" key="4">
    <source>
        <dbReference type="Proteomes" id="UP001139409"/>
    </source>
</evidence>
<sequence>MDKKTVGRFFLFASIAWAVLILVLTLTPGKYVPSYSLFSYDKLGHAGIFCIQSVLLMFTLRHQYNRKIQNSILASMAVTIIYGFIIEAIQGLIPDRSMDIYDAIANIAGSFLAPLVFYLVNKVIHINNI</sequence>
<reference evidence="3" key="1">
    <citation type="submission" date="2021-09" db="EMBL/GenBank/DDBJ databases">
        <title>Fulvivirga sp. isolated from coastal sediment.</title>
        <authorList>
            <person name="Yu H."/>
        </authorList>
    </citation>
    <scope>NUCLEOTIDE SEQUENCE</scope>
    <source>
        <strain evidence="3">1062</strain>
    </source>
</reference>
<evidence type="ECO:0000259" key="2">
    <source>
        <dbReference type="Pfam" id="PF04892"/>
    </source>
</evidence>
<proteinExistence type="predicted"/>
<dbReference type="Proteomes" id="UP001139409">
    <property type="component" value="Unassembled WGS sequence"/>
</dbReference>
<gene>
    <name evidence="3" type="ORF">LDX50_24605</name>
</gene>
<dbReference type="PANTHER" id="PTHR28008">
    <property type="entry name" value="DOMAIN PROTEIN, PUTATIVE (AFU_ORTHOLOGUE AFUA_3G10980)-RELATED"/>
    <property type="match status" value="1"/>
</dbReference>
<dbReference type="AlphaFoldDB" id="A0A9X1L0S1"/>
<comment type="caution">
    <text evidence="3">The sequence shown here is derived from an EMBL/GenBank/DDBJ whole genome shotgun (WGS) entry which is preliminary data.</text>
</comment>
<keyword evidence="1" id="KW-0472">Membrane</keyword>
<protein>
    <submittedName>
        <fullName evidence="3">VanZ family protein</fullName>
    </submittedName>
</protein>
<evidence type="ECO:0000256" key="1">
    <source>
        <dbReference type="SAM" id="Phobius"/>
    </source>
</evidence>
<dbReference type="InterPro" id="IPR006976">
    <property type="entry name" value="VanZ-like"/>
</dbReference>
<feature type="transmembrane region" description="Helical" evidence="1">
    <location>
        <begin position="9"/>
        <end position="31"/>
    </location>
</feature>
<keyword evidence="1" id="KW-0812">Transmembrane</keyword>
<feature type="transmembrane region" description="Helical" evidence="1">
    <location>
        <begin position="100"/>
        <end position="120"/>
    </location>
</feature>